<keyword evidence="2" id="KW-0378">Hydrolase</keyword>
<evidence type="ECO:0000313" key="2">
    <source>
        <dbReference type="EMBL" id="GEU87279.1"/>
    </source>
</evidence>
<proteinExistence type="predicted"/>
<organism evidence="2">
    <name type="scientific">Tanacetum cinerariifolium</name>
    <name type="common">Dalmatian daisy</name>
    <name type="synonym">Chrysanthemum cinerariifolium</name>
    <dbReference type="NCBI Taxonomy" id="118510"/>
    <lineage>
        <taxon>Eukaryota</taxon>
        <taxon>Viridiplantae</taxon>
        <taxon>Streptophyta</taxon>
        <taxon>Embryophyta</taxon>
        <taxon>Tracheophyta</taxon>
        <taxon>Spermatophyta</taxon>
        <taxon>Magnoliopsida</taxon>
        <taxon>eudicotyledons</taxon>
        <taxon>Gunneridae</taxon>
        <taxon>Pentapetalae</taxon>
        <taxon>asterids</taxon>
        <taxon>campanulids</taxon>
        <taxon>Asterales</taxon>
        <taxon>Asteraceae</taxon>
        <taxon>Asteroideae</taxon>
        <taxon>Anthemideae</taxon>
        <taxon>Anthemidinae</taxon>
        <taxon>Tanacetum</taxon>
    </lineage>
</organism>
<dbReference type="GO" id="GO:0004519">
    <property type="term" value="F:endonuclease activity"/>
    <property type="evidence" value="ECO:0007669"/>
    <property type="project" value="UniProtKB-KW"/>
</dbReference>
<comment type="caution">
    <text evidence="2">The sequence shown here is derived from an EMBL/GenBank/DDBJ whole genome shotgun (WGS) entry which is preliminary data.</text>
</comment>
<name>A0A6L2NPF6_TANCI</name>
<protein>
    <submittedName>
        <fullName evidence="2">HNH endonuclease domain-containing protein</fullName>
    </submittedName>
</protein>
<feature type="region of interest" description="Disordered" evidence="1">
    <location>
        <begin position="1"/>
        <end position="20"/>
    </location>
</feature>
<gene>
    <name evidence="2" type="ORF">Tci_059257</name>
</gene>
<reference evidence="2" key="1">
    <citation type="journal article" date="2019" name="Sci. Rep.">
        <title>Draft genome of Tanacetum cinerariifolium, the natural source of mosquito coil.</title>
        <authorList>
            <person name="Yamashiro T."/>
            <person name="Shiraishi A."/>
            <person name="Satake H."/>
            <person name="Nakayama K."/>
        </authorList>
    </citation>
    <scope>NUCLEOTIDE SEQUENCE</scope>
</reference>
<evidence type="ECO:0000256" key="1">
    <source>
        <dbReference type="SAM" id="MobiDB-lite"/>
    </source>
</evidence>
<keyword evidence="2" id="KW-0540">Nuclease</keyword>
<accession>A0A6L2NPF6</accession>
<sequence length="78" mass="8867">MHTTNLSTTTQRHRVNPGTISYPSLATPKYKVLDGIEMAVYGDVIRLGNQCRWRSIDEFLRSTSLKTKQLRDMPSGKV</sequence>
<dbReference type="EMBL" id="BKCJ010009507">
    <property type="protein sequence ID" value="GEU87279.1"/>
    <property type="molecule type" value="Genomic_DNA"/>
</dbReference>
<keyword evidence="2" id="KW-0255">Endonuclease</keyword>
<feature type="compositionally biased region" description="Polar residues" evidence="1">
    <location>
        <begin position="1"/>
        <end position="10"/>
    </location>
</feature>
<dbReference type="AlphaFoldDB" id="A0A6L2NPF6"/>